<feature type="region of interest" description="Disordered" evidence="1">
    <location>
        <begin position="32"/>
        <end position="96"/>
    </location>
</feature>
<accession>A0ABQ3QHI0</accession>
<evidence type="ECO:0000313" key="2">
    <source>
        <dbReference type="EMBL" id="GHI36746.1"/>
    </source>
</evidence>
<comment type="caution">
    <text evidence="2">The sequence shown here is derived from an EMBL/GenBank/DDBJ whole genome shotgun (WGS) entry which is preliminary data.</text>
</comment>
<organism evidence="2 3">
    <name type="scientific">Streptomyces violascens</name>
    <dbReference type="NCBI Taxonomy" id="67381"/>
    <lineage>
        <taxon>Bacteria</taxon>
        <taxon>Bacillati</taxon>
        <taxon>Actinomycetota</taxon>
        <taxon>Actinomycetes</taxon>
        <taxon>Kitasatosporales</taxon>
        <taxon>Streptomycetaceae</taxon>
        <taxon>Streptomyces</taxon>
    </lineage>
</organism>
<reference evidence="2" key="1">
    <citation type="submission" date="2024-05" db="EMBL/GenBank/DDBJ databases">
        <title>Whole genome shotgun sequence of Streptomyces violascens NBRC 12920.</title>
        <authorList>
            <person name="Komaki H."/>
            <person name="Tamura T."/>
        </authorList>
    </citation>
    <scope>NUCLEOTIDE SEQUENCE</scope>
    <source>
        <strain evidence="2">NBRC 12920</strain>
    </source>
</reference>
<dbReference type="EMBL" id="BNDY01000002">
    <property type="protein sequence ID" value="GHI36746.1"/>
    <property type="molecule type" value="Genomic_DNA"/>
</dbReference>
<proteinExistence type="predicted"/>
<evidence type="ECO:0000256" key="1">
    <source>
        <dbReference type="SAM" id="MobiDB-lite"/>
    </source>
</evidence>
<sequence>MGFGASDVGFVVFVMRQNLIALRRTGYGCFASEKTERAPGTHGGGPGRPLGPQAEPGAAGIHPGRDGVTGRTGIQCPATDRHATGKSKYVSGKVSG</sequence>
<evidence type="ECO:0000313" key="3">
    <source>
        <dbReference type="Proteomes" id="UP001050808"/>
    </source>
</evidence>
<keyword evidence="3" id="KW-1185">Reference proteome</keyword>
<gene>
    <name evidence="2" type="ORF">Sviol_11540</name>
</gene>
<dbReference type="Proteomes" id="UP001050808">
    <property type="component" value="Unassembled WGS sequence"/>
</dbReference>
<protein>
    <submittedName>
        <fullName evidence="2">Uncharacterized protein</fullName>
    </submittedName>
</protein>
<name>A0ABQ3QHI0_9ACTN</name>